<feature type="transmembrane region" description="Helical" evidence="1">
    <location>
        <begin position="365"/>
        <end position="383"/>
    </location>
</feature>
<sequence length="665" mass="75398">MGCFLLAKNLKYYYMPKPDAAKKAVILAIAVYTLIFGALTLWKYFNFAYNAMDLAIINQVFYHSSLGNLFGSSIHAPTYLGDHFSPILLLLLPIYLLYKSPITLLLLQTVILALSAWPLYLITKKLLSQPWAAAVSLIWLLNPFVQNINLFEFSFLPLAVFFIFWSFYFYQDKNFWPFVALIGLALLAREDVALVTMTFGFLAVLEKRKLKWSLTPIILSVAYFILSLKITALFADAGQYKFLVYYSWLGSTPLTFIQNALLKPWLIISHLAQLPTLEFILAALLPFAFLPLVKPKNLILGSAILAQLALGSAGLSATLLYMHYASLFLPALFISLIYGLDYIINQGETTKSTILRLIRQEKKMAALLFFITVIYASLTLGPLPGSVNQLAQNGLKWTQTEAKKELIKKIPPQAKVAATYDFLANLSSRPDLYSFNYAFLGQRQFLSEDYQLPADTEYLLIDYKNLISYQLQYQQNPFYQQHYQTALAGWAKTLDGFGLIALNDTLALYQKGAENQYNLVTLLPSRPKIEMAFDIVISQELEFLGYNQLKNNHYQLFWQPLKITTVPYRFQLSLWQDGKKVKEKIYPLGYDILAPGLWPIDQIVQTDYWFSADKTLSAGDYQVTINLVAIIKGGLDINGIRSAEDTIDQLETLAEPIALGEITVE</sequence>
<comment type="caution">
    <text evidence="2">The sequence shown here is derived from an EMBL/GenBank/DDBJ whole genome shotgun (WGS) entry which is preliminary data.</text>
</comment>
<dbReference type="InterPro" id="IPR018650">
    <property type="entry name" value="STSV1_Orf64"/>
</dbReference>
<accession>A0A1G1XYX9</accession>
<feature type="transmembrane region" description="Helical" evidence="1">
    <location>
        <begin position="265"/>
        <end position="290"/>
    </location>
</feature>
<dbReference type="Pfam" id="PF09852">
    <property type="entry name" value="DUF2079"/>
    <property type="match status" value="1"/>
</dbReference>
<protein>
    <recommendedName>
        <fullName evidence="4">DUF2079 domain-containing protein</fullName>
    </recommendedName>
</protein>
<feature type="transmembrane region" description="Helical" evidence="1">
    <location>
        <begin position="217"/>
        <end position="235"/>
    </location>
</feature>
<name>A0A1G1XYX9_9BACT</name>
<feature type="transmembrane region" description="Helical" evidence="1">
    <location>
        <begin position="150"/>
        <end position="170"/>
    </location>
</feature>
<dbReference type="EMBL" id="MHIE01000024">
    <property type="protein sequence ID" value="OGY45212.1"/>
    <property type="molecule type" value="Genomic_DNA"/>
</dbReference>
<evidence type="ECO:0000256" key="1">
    <source>
        <dbReference type="SAM" id="Phobius"/>
    </source>
</evidence>
<dbReference type="STRING" id="1797535.A2744_00645"/>
<feature type="transmembrane region" description="Helical" evidence="1">
    <location>
        <begin position="79"/>
        <end position="98"/>
    </location>
</feature>
<feature type="transmembrane region" description="Helical" evidence="1">
    <location>
        <begin position="24"/>
        <end position="45"/>
    </location>
</feature>
<feature type="transmembrane region" description="Helical" evidence="1">
    <location>
        <begin position="176"/>
        <end position="205"/>
    </location>
</feature>
<evidence type="ECO:0000313" key="2">
    <source>
        <dbReference type="EMBL" id="OGY45212.1"/>
    </source>
</evidence>
<feature type="transmembrane region" description="Helical" evidence="1">
    <location>
        <begin position="105"/>
        <end position="122"/>
    </location>
</feature>
<feature type="transmembrane region" description="Helical" evidence="1">
    <location>
        <begin position="297"/>
        <end position="321"/>
    </location>
</feature>
<keyword evidence="1" id="KW-0812">Transmembrane</keyword>
<keyword evidence="1" id="KW-0472">Membrane</keyword>
<dbReference type="AlphaFoldDB" id="A0A1G1XYX9"/>
<evidence type="ECO:0008006" key="4">
    <source>
        <dbReference type="Google" id="ProtNLM"/>
    </source>
</evidence>
<gene>
    <name evidence="2" type="ORF">A2744_00645</name>
</gene>
<dbReference type="Proteomes" id="UP000178240">
    <property type="component" value="Unassembled WGS sequence"/>
</dbReference>
<feature type="transmembrane region" description="Helical" evidence="1">
    <location>
        <begin position="327"/>
        <end position="344"/>
    </location>
</feature>
<organism evidence="2 3">
    <name type="scientific">Candidatus Buchananbacteria bacterium RIFCSPHIGHO2_01_FULL_44_11</name>
    <dbReference type="NCBI Taxonomy" id="1797535"/>
    <lineage>
        <taxon>Bacteria</taxon>
        <taxon>Candidatus Buchananiibacteriota</taxon>
    </lineage>
</organism>
<keyword evidence="1" id="KW-1133">Transmembrane helix</keyword>
<reference evidence="2 3" key="1">
    <citation type="journal article" date="2016" name="Nat. Commun.">
        <title>Thousands of microbial genomes shed light on interconnected biogeochemical processes in an aquifer system.</title>
        <authorList>
            <person name="Anantharaman K."/>
            <person name="Brown C.T."/>
            <person name="Hug L.A."/>
            <person name="Sharon I."/>
            <person name="Castelle C.J."/>
            <person name="Probst A.J."/>
            <person name="Thomas B.C."/>
            <person name="Singh A."/>
            <person name="Wilkins M.J."/>
            <person name="Karaoz U."/>
            <person name="Brodie E.L."/>
            <person name="Williams K.H."/>
            <person name="Hubbard S.S."/>
            <person name="Banfield J.F."/>
        </authorList>
    </citation>
    <scope>NUCLEOTIDE SEQUENCE [LARGE SCALE GENOMIC DNA]</scope>
</reference>
<evidence type="ECO:0000313" key="3">
    <source>
        <dbReference type="Proteomes" id="UP000178240"/>
    </source>
</evidence>
<proteinExistence type="predicted"/>